<dbReference type="Proteomes" id="UP000004367">
    <property type="component" value="Unassembled WGS sequence"/>
</dbReference>
<feature type="domain" description="Serine aminopeptidase S33" evidence="1">
    <location>
        <begin position="24"/>
        <end position="283"/>
    </location>
</feature>
<evidence type="ECO:0000313" key="3">
    <source>
        <dbReference type="Proteomes" id="UP000004367"/>
    </source>
</evidence>
<protein>
    <submittedName>
        <fullName evidence="2">Putative hydrolase</fullName>
    </submittedName>
</protein>
<dbReference type="Pfam" id="PF12146">
    <property type="entry name" value="Hydrolase_4"/>
    <property type="match status" value="1"/>
</dbReference>
<dbReference type="InterPro" id="IPR051044">
    <property type="entry name" value="MAG_DAG_Lipase"/>
</dbReference>
<dbReference type="InterPro" id="IPR029058">
    <property type="entry name" value="AB_hydrolase_fold"/>
</dbReference>
<evidence type="ECO:0000259" key="1">
    <source>
        <dbReference type="Pfam" id="PF12146"/>
    </source>
</evidence>
<dbReference type="PANTHER" id="PTHR11614">
    <property type="entry name" value="PHOSPHOLIPASE-RELATED"/>
    <property type="match status" value="1"/>
</dbReference>
<name>H5UR79_9MICO</name>
<dbReference type="SUPFAM" id="SSF53474">
    <property type="entry name" value="alpha/beta-Hydrolases"/>
    <property type="match status" value="1"/>
</dbReference>
<dbReference type="eggNOG" id="COG2267">
    <property type="taxonomic scope" value="Bacteria"/>
</dbReference>
<reference evidence="2 3" key="1">
    <citation type="submission" date="2012-02" db="EMBL/GenBank/DDBJ databases">
        <title>Whole genome shotgun sequence of Mobilicoccus pelagius NBRC 104925.</title>
        <authorList>
            <person name="Yoshida Y."/>
            <person name="Hosoyama A."/>
            <person name="Tsuchikane K."/>
            <person name="Katsumata H."/>
            <person name="Yamazaki S."/>
            <person name="Fujita N."/>
        </authorList>
    </citation>
    <scope>NUCLEOTIDE SEQUENCE [LARGE SCALE GENOMIC DNA]</scope>
    <source>
        <strain evidence="2 3">NBRC 104925</strain>
    </source>
</reference>
<gene>
    <name evidence="2" type="ORF">MOPEL_067_00870</name>
</gene>
<keyword evidence="3" id="KW-1185">Reference proteome</keyword>
<comment type="caution">
    <text evidence="2">The sequence shown here is derived from an EMBL/GenBank/DDBJ whole genome shotgun (WGS) entry which is preliminary data.</text>
</comment>
<dbReference type="AlphaFoldDB" id="H5UR79"/>
<dbReference type="GO" id="GO:0016787">
    <property type="term" value="F:hydrolase activity"/>
    <property type="evidence" value="ECO:0007669"/>
    <property type="project" value="UniProtKB-KW"/>
</dbReference>
<keyword evidence="2" id="KW-0378">Hydrolase</keyword>
<sequence>MIESRFTTPDGVDVAVRTALPQGDPRGIVHVLHGMAEHARRYDRLAGELAAAGYVVVAHDHRGHGHTSPESLGHLADSGGWSLLVEDARGLGAAARAEHPGIPYVLLGHSMGSLVARTLVLDHSEDVDGLVLLGTAADPGALTRLGGLGLARLLTRVQGPRRPSRIMDRLTFGSFNAPFEGRTRFDWISADPDAVDDYVADPLCGFVCSNRFFVDLLTGTGEVNDRRRVAGIRPGLPVLLASGDQDPVGDRGAGVSDTAAAYRRVGLRDVTIRLYPGARHDLLAGAEHEELVAELLAWLDTHVPPTPSSPIAPVIPLRRERDDTDD</sequence>
<organism evidence="2 3">
    <name type="scientific">Mobilicoccus pelagius NBRC 104925</name>
    <dbReference type="NCBI Taxonomy" id="1089455"/>
    <lineage>
        <taxon>Bacteria</taxon>
        <taxon>Bacillati</taxon>
        <taxon>Actinomycetota</taxon>
        <taxon>Actinomycetes</taxon>
        <taxon>Micrococcales</taxon>
        <taxon>Dermatophilaceae</taxon>
        <taxon>Mobilicoccus</taxon>
    </lineage>
</organism>
<evidence type="ECO:0000313" key="2">
    <source>
        <dbReference type="EMBL" id="GAB48237.1"/>
    </source>
</evidence>
<proteinExistence type="predicted"/>
<dbReference type="RefSeq" id="WP_009482135.1">
    <property type="nucleotide sequence ID" value="NZ_BAFE01000047.1"/>
</dbReference>
<dbReference type="EMBL" id="BAFE01000047">
    <property type="protein sequence ID" value="GAB48237.1"/>
    <property type="molecule type" value="Genomic_DNA"/>
</dbReference>
<accession>H5UR79</accession>
<dbReference type="OrthoDB" id="9806902at2"/>
<dbReference type="STRING" id="1089455.MOPEL_067_00870"/>
<dbReference type="Gene3D" id="3.40.50.1820">
    <property type="entry name" value="alpha/beta hydrolase"/>
    <property type="match status" value="1"/>
</dbReference>
<dbReference type="InterPro" id="IPR022742">
    <property type="entry name" value="Hydrolase_4"/>
</dbReference>